<organism evidence="5 6">
    <name type="scientific">Spartinivicinus poritis</name>
    <dbReference type="NCBI Taxonomy" id="2994640"/>
    <lineage>
        <taxon>Bacteria</taxon>
        <taxon>Pseudomonadati</taxon>
        <taxon>Pseudomonadota</taxon>
        <taxon>Gammaproteobacteria</taxon>
        <taxon>Oceanospirillales</taxon>
        <taxon>Zooshikellaceae</taxon>
        <taxon>Spartinivicinus</taxon>
    </lineage>
</organism>
<dbReference type="NCBIfam" id="NF037995">
    <property type="entry name" value="TRAP_S1"/>
    <property type="match status" value="1"/>
</dbReference>
<dbReference type="PANTHER" id="PTHR33376">
    <property type="match status" value="1"/>
</dbReference>
<reference evidence="5 6" key="1">
    <citation type="submission" date="2022-11" db="EMBL/GenBank/DDBJ databases">
        <title>Spartinivicinus poritis sp. nov., isolated from scleractinian coral Porites lutea.</title>
        <authorList>
            <person name="Zhang G."/>
            <person name="Cai L."/>
            <person name="Wei Q."/>
        </authorList>
    </citation>
    <scope>NUCLEOTIDE SEQUENCE [LARGE SCALE GENOMIC DNA]</scope>
    <source>
        <strain evidence="5 6">A2-2</strain>
    </source>
</reference>
<dbReference type="Gene3D" id="3.40.190.170">
    <property type="entry name" value="Bacterial extracellular solute-binding protein, family 7"/>
    <property type="match status" value="1"/>
</dbReference>
<sequence length="330" mass="36572">MKLLKTIAASVSITLASVTSVLAAPIEIKFSHVVAENTPKGKMATKFKELVEQRLSGKVVVKVFPNAQLFGDDKVLEAMLLGDVQLAAPALSKIKKYNKQVQVFDLPFLFDDMAAIDRFQQGPEGKKLLKSLEKRGLVGLGYLHNGFKQLSASSPLKTPADAKGKKFRIMASDVLVEQFRAVSANPVKKPFAEVFTLLQTKAIDGQENTWSNMYSKKFYEVQPYITESNHGVLDYVVLSSKEFWLSLPADIRPTVEKALQEAIVYGNQVALTKGQEDKQAIIASKRSQVVTLTPEERQQWVDAMKPVWKKFEAELGKDLIQAAISANQGK</sequence>
<dbReference type="EMBL" id="JAPMOU010000035">
    <property type="protein sequence ID" value="MDE1464482.1"/>
    <property type="molecule type" value="Genomic_DNA"/>
</dbReference>
<dbReference type="InterPro" id="IPR018389">
    <property type="entry name" value="DctP_fam"/>
</dbReference>
<dbReference type="PIRSF" id="PIRSF006470">
    <property type="entry name" value="DctB"/>
    <property type="match status" value="1"/>
</dbReference>
<evidence type="ECO:0000256" key="1">
    <source>
        <dbReference type="ARBA" id="ARBA00009023"/>
    </source>
</evidence>
<evidence type="ECO:0000256" key="3">
    <source>
        <dbReference type="ARBA" id="ARBA00022729"/>
    </source>
</evidence>
<dbReference type="InterPro" id="IPR038404">
    <property type="entry name" value="TRAP_DctP_sf"/>
</dbReference>
<gene>
    <name evidence="5" type="ORF">ORQ98_21195</name>
</gene>
<name>A0ABT5UDM7_9GAMM</name>
<protein>
    <submittedName>
        <fullName evidence="5">TRAP transporter substrate-binding protein</fullName>
    </submittedName>
</protein>
<keyword evidence="3 4" id="KW-0732">Signal</keyword>
<feature type="signal peptide" evidence="4">
    <location>
        <begin position="1"/>
        <end position="23"/>
    </location>
</feature>
<evidence type="ECO:0000313" key="6">
    <source>
        <dbReference type="Proteomes" id="UP001528823"/>
    </source>
</evidence>
<dbReference type="RefSeq" id="WP_274690807.1">
    <property type="nucleotide sequence ID" value="NZ_JAPMOU010000035.1"/>
</dbReference>
<keyword evidence="2" id="KW-0813">Transport</keyword>
<evidence type="ECO:0000313" key="5">
    <source>
        <dbReference type="EMBL" id="MDE1464482.1"/>
    </source>
</evidence>
<dbReference type="CDD" id="cd13674">
    <property type="entry name" value="PBP2_TRAP_SBP_like_1"/>
    <property type="match status" value="1"/>
</dbReference>
<comment type="similarity">
    <text evidence="1">Belongs to the bacterial solute-binding protein 7 family.</text>
</comment>
<evidence type="ECO:0000256" key="4">
    <source>
        <dbReference type="SAM" id="SignalP"/>
    </source>
</evidence>
<dbReference type="Pfam" id="PF03480">
    <property type="entry name" value="DctP"/>
    <property type="match status" value="1"/>
</dbReference>
<feature type="chain" id="PRO_5045368742" evidence="4">
    <location>
        <begin position="24"/>
        <end position="330"/>
    </location>
</feature>
<evidence type="ECO:0000256" key="2">
    <source>
        <dbReference type="ARBA" id="ARBA00022448"/>
    </source>
</evidence>
<comment type="caution">
    <text evidence="5">The sequence shown here is derived from an EMBL/GenBank/DDBJ whole genome shotgun (WGS) entry which is preliminary data.</text>
</comment>
<dbReference type="NCBIfam" id="TIGR00787">
    <property type="entry name" value="dctP"/>
    <property type="match status" value="1"/>
</dbReference>
<accession>A0ABT5UDM7</accession>
<dbReference type="Proteomes" id="UP001528823">
    <property type="component" value="Unassembled WGS sequence"/>
</dbReference>
<proteinExistence type="inferred from homology"/>
<dbReference type="InterPro" id="IPR004682">
    <property type="entry name" value="TRAP_DctP"/>
</dbReference>
<dbReference type="PANTHER" id="PTHR33376:SF7">
    <property type="entry name" value="C4-DICARBOXYLATE-BINDING PROTEIN DCTB"/>
    <property type="match status" value="1"/>
</dbReference>
<keyword evidence="6" id="KW-1185">Reference proteome</keyword>